<feature type="signal peptide" evidence="1">
    <location>
        <begin position="1"/>
        <end position="23"/>
    </location>
</feature>
<dbReference type="Proteomes" id="UP001154078">
    <property type="component" value="Chromosome 5"/>
</dbReference>
<gene>
    <name evidence="2" type="ORF">MELIAE_LOCUS7384</name>
</gene>
<accession>A0A9P0B313</accession>
<dbReference type="EMBL" id="OV121136">
    <property type="protein sequence ID" value="CAH0556446.1"/>
    <property type="molecule type" value="Genomic_DNA"/>
</dbReference>
<reference evidence="2" key="1">
    <citation type="submission" date="2021-12" db="EMBL/GenBank/DDBJ databases">
        <authorList>
            <person name="King R."/>
        </authorList>
    </citation>
    <scope>NUCLEOTIDE SEQUENCE</scope>
</reference>
<keyword evidence="1" id="KW-0732">Signal</keyword>
<evidence type="ECO:0000313" key="2">
    <source>
        <dbReference type="EMBL" id="CAH0556446.1"/>
    </source>
</evidence>
<sequence length="669" mass="77107">MRSDRKTLFCIFLLHCFVNTVFSDIVTQHKRSIDYHNVHKQQNTHAMLNNIGEKVHNLNVLYTTNFESQLNNYGVKLDAIDARIIRLETLVMLSLDKISENISSKNFKDDMANTNMHRKVDSIYESFNHKLNYMERKIDHNLQKTQGKLEVALSRLEKMETLMTNKDAEMAADISEALVAVDNFRSSQDLTEEVITEFKKISAGLNLDAKFFSLENQLTRLGDVVLKTDKDLDDKLNYTKTLFVENKNELVLMKKEIKDDLNNYAVKVSELGTFKGKSESGIPKQLNTITKMLNWTQTNMQNGMRSLMVQVGKLGKISTNISENFTEELENNIQKVLSNQEIFLESCHRVQMDEAQIESEISTTLEKLIDMLSKKQDLELKEIKNIEKIIKNHDSKIYKALNIANNNILTLFDANGKQTEKVTNELQKICHDIDALFTVIKDSMHSISKRNETYINVLLAELGLIKTRLNYIQYESFPDLSPDLNDIKQMLNSIKNSTHYNEDIQQIIKTLNNIEISVNNSFKIVNEKNLHEIKDSLATILYTYLKKNQTEQLDEENINTTTENLILENTTLKLSNEDIEQREKSILDIFGVFIKKDNNAPNITFNNSDSIVVTEPNKKCRINILGLIDVRNRGTDCDETTDATIEDMRTTTYDDLKDIQDEDEYTSPK</sequence>
<keyword evidence="3" id="KW-1185">Reference proteome</keyword>
<proteinExistence type="predicted"/>
<dbReference type="OrthoDB" id="6372889at2759"/>
<evidence type="ECO:0000313" key="3">
    <source>
        <dbReference type="Proteomes" id="UP001154078"/>
    </source>
</evidence>
<dbReference type="AlphaFoldDB" id="A0A9P0B313"/>
<organism evidence="2 3">
    <name type="scientific">Brassicogethes aeneus</name>
    <name type="common">Rape pollen beetle</name>
    <name type="synonym">Meligethes aeneus</name>
    <dbReference type="NCBI Taxonomy" id="1431903"/>
    <lineage>
        <taxon>Eukaryota</taxon>
        <taxon>Metazoa</taxon>
        <taxon>Ecdysozoa</taxon>
        <taxon>Arthropoda</taxon>
        <taxon>Hexapoda</taxon>
        <taxon>Insecta</taxon>
        <taxon>Pterygota</taxon>
        <taxon>Neoptera</taxon>
        <taxon>Endopterygota</taxon>
        <taxon>Coleoptera</taxon>
        <taxon>Polyphaga</taxon>
        <taxon>Cucujiformia</taxon>
        <taxon>Nitidulidae</taxon>
        <taxon>Meligethinae</taxon>
        <taxon>Brassicogethes</taxon>
    </lineage>
</organism>
<evidence type="ECO:0000256" key="1">
    <source>
        <dbReference type="SAM" id="SignalP"/>
    </source>
</evidence>
<protein>
    <submittedName>
        <fullName evidence="2">Uncharacterized protein</fullName>
    </submittedName>
</protein>
<feature type="chain" id="PRO_5040467659" evidence="1">
    <location>
        <begin position="24"/>
        <end position="669"/>
    </location>
</feature>
<name>A0A9P0B313_BRAAE</name>